<evidence type="ECO:0000256" key="11">
    <source>
        <dbReference type="RuleBase" id="RU003682"/>
    </source>
</evidence>
<gene>
    <name evidence="13" type="ORF">J5Y10_25370</name>
</gene>
<dbReference type="GO" id="GO:0102276">
    <property type="term" value="F:2-oxoglutarate oxygenase/decarboxylase (ethylene-forming) activity"/>
    <property type="evidence" value="ECO:0007669"/>
    <property type="project" value="UniProtKB-EC"/>
</dbReference>
<evidence type="ECO:0000259" key="12">
    <source>
        <dbReference type="PROSITE" id="PS51471"/>
    </source>
</evidence>
<evidence type="ECO:0000256" key="3">
    <source>
        <dbReference type="ARBA" id="ARBA00012293"/>
    </source>
</evidence>
<proteinExistence type="inferred from homology"/>
<dbReference type="Proteomes" id="UP000677537">
    <property type="component" value="Unassembled WGS sequence"/>
</dbReference>
<dbReference type="PROSITE" id="PS51471">
    <property type="entry name" value="FE2OG_OXY"/>
    <property type="match status" value="1"/>
</dbReference>
<evidence type="ECO:0000313" key="14">
    <source>
        <dbReference type="Proteomes" id="UP000677537"/>
    </source>
</evidence>
<keyword evidence="11" id="KW-0560">Oxidoreductase</keyword>
<evidence type="ECO:0000256" key="10">
    <source>
        <dbReference type="ARBA" id="ARBA00049359"/>
    </source>
</evidence>
<feature type="domain" description="Fe2OG dioxygenase" evidence="12">
    <location>
        <begin position="179"/>
        <end position="287"/>
    </location>
</feature>
<comment type="cofactor">
    <cofactor evidence="1">
        <name>Fe(2+)</name>
        <dbReference type="ChEBI" id="CHEBI:29033"/>
    </cofactor>
</comment>
<evidence type="ECO:0000256" key="6">
    <source>
        <dbReference type="ARBA" id="ARBA00022666"/>
    </source>
</evidence>
<dbReference type="SUPFAM" id="SSF51197">
    <property type="entry name" value="Clavaminate synthase-like"/>
    <property type="match status" value="1"/>
</dbReference>
<organism evidence="13 14">
    <name type="scientific">Roseomonas indoligenes</name>
    <dbReference type="NCBI Taxonomy" id="2820811"/>
    <lineage>
        <taxon>Bacteria</taxon>
        <taxon>Pseudomonadati</taxon>
        <taxon>Pseudomonadota</taxon>
        <taxon>Alphaproteobacteria</taxon>
        <taxon>Acetobacterales</taxon>
        <taxon>Roseomonadaceae</taxon>
        <taxon>Roseomonas</taxon>
    </lineage>
</organism>
<evidence type="ECO:0000256" key="4">
    <source>
        <dbReference type="ARBA" id="ARBA00012531"/>
    </source>
</evidence>
<dbReference type="AlphaFoldDB" id="A0A940SA98"/>
<dbReference type="EMBL" id="JAGIZA010000028">
    <property type="protein sequence ID" value="MBP0496138.1"/>
    <property type="molecule type" value="Genomic_DNA"/>
</dbReference>
<dbReference type="InterPro" id="IPR050231">
    <property type="entry name" value="Iron_ascorbate_oxido_reductase"/>
</dbReference>
<comment type="pathway">
    <text evidence="2">Alkene biosynthesis; ethylene biosynthesis via 2-oxoglutarate.</text>
</comment>
<dbReference type="Pfam" id="PF14226">
    <property type="entry name" value="DIOX_N"/>
    <property type="match status" value="1"/>
</dbReference>
<dbReference type="InterPro" id="IPR027443">
    <property type="entry name" value="IPNS-like_sf"/>
</dbReference>
<dbReference type="InterPro" id="IPR044861">
    <property type="entry name" value="IPNS-like_FE2OG_OXY"/>
</dbReference>
<keyword evidence="6" id="KW-0266">Ethylene biosynthesis</keyword>
<dbReference type="GO" id="GO:0046872">
    <property type="term" value="F:metal ion binding"/>
    <property type="evidence" value="ECO:0007669"/>
    <property type="project" value="UniProtKB-KW"/>
</dbReference>
<keyword evidence="11" id="KW-0408">Iron</keyword>
<comment type="catalytic activity">
    <reaction evidence="10">
        <text>L-arginine + 2-oxoglutarate + O2 = guanidine + L-glutamate 5-semialdehyde + succinate + CO2</text>
        <dbReference type="Rhea" id="RHEA:31535"/>
        <dbReference type="ChEBI" id="CHEBI:15379"/>
        <dbReference type="ChEBI" id="CHEBI:16526"/>
        <dbReference type="ChEBI" id="CHEBI:16810"/>
        <dbReference type="ChEBI" id="CHEBI:30031"/>
        <dbReference type="ChEBI" id="CHEBI:30087"/>
        <dbReference type="ChEBI" id="CHEBI:32682"/>
        <dbReference type="ChEBI" id="CHEBI:58066"/>
        <dbReference type="EC" id="1.14.20.7"/>
    </reaction>
</comment>
<dbReference type="PRINTS" id="PR00682">
    <property type="entry name" value="IPNSYNTHASE"/>
</dbReference>
<comment type="caution">
    <text evidence="13">The sequence shown here is derived from an EMBL/GenBank/DDBJ whole genome shotgun (WGS) entry which is preliminary data.</text>
</comment>
<evidence type="ECO:0000313" key="13">
    <source>
        <dbReference type="EMBL" id="MBP0496138.1"/>
    </source>
</evidence>
<evidence type="ECO:0000256" key="9">
    <source>
        <dbReference type="ARBA" id="ARBA00047725"/>
    </source>
</evidence>
<dbReference type="PANTHER" id="PTHR47990">
    <property type="entry name" value="2-OXOGLUTARATE (2OG) AND FE(II)-DEPENDENT OXYGENASE SUPERFAMILY PROTEIN-RELATED"/>
    <property type="match status" value="1"/>
</dbReference>
<accession>A0A940SA98</accession>
<evidence type="ECO:0000256" key="5">
    <source>
        <dbReference type="ARBA" id="ARBA00019045"/>
    </source>
</evidence>
<reference evidence="13" key="1">
    <citation type="submission" date="2021-03" db="EMBL/GenBank/DDBJ databases">
        <authorList>
            <person name="So Y."/>
        </authorList>
    </citation>
    <scope>NUCLEOTIDE SEQUENCE</scope>
    <source>
        <strain evidence="13">SG15</strain>
    </source>
</reference>
<dbReference type="RefSeq" id="WP_209376930.1">
    <property type="nucleotide sequence ID" value="NZ_JAGIZA010000028.1"/>
</dbReference>
<dbReference type="InterPro" id="IPR026992">
    <property type="entry name" value="DIOX_N"/>
</dbReference>
<dbReference type="Gene3D" id="2.60.120.330">
    <property type="entry name" value="B-lactam Antibiotic, Isopenicillin N Synthase, Chain"/>
    <property type="match status" value="1"/>
</dbReference>
<dbReference type="EC" id="1.13.12.19" evidence="4"/>
<dbReference type="Pfam" id="PF03171">
    <property type="entry name" value="2OG-FeII_Oxy"/>
    <property type="match status" value="1"/>
</dbReference>
<name>A0A940SA98_9PROT</name>
<dbReference type="EC" id="1.14.20.7" evidence="3"/>
<keyword evidence="11" id="KW-0479">Metal-binding</keyword>
<comment type="similarity">
    <text evidence="11">Belongs to the iron/ascorbate-dependent oxidoreductase family.</text>
</comment>
<evidence type="ECO:0000256" key="8">
    <source>
        <dbReference type="ARBA" id="ARBA00031282"/>
    </source>
</evidence>
<evidence type="ECO:0000256" key="2">
    <source>
        <dbReference type="ARBA" id="ARBA00004767"/>
    </source>
</evidence>
<dbReference type="GO" id="GO:0009693">
    <property type="term" value="P:ethylene biosynthetic process"/>
    <property type="evidence" value="ECO:0007669"/>
    <property type="project" value="UniProtKB-KW"/>
</dbReference>
<protein>
    <recommendedName>
        <fullName evidence="5">2-oxoglutarate-dependent ethylene/succinate-forming enzyme</fullName>
        <ecNumber evidence="4">1.13.12.19</ecNumber>
        <ecNumber evidence="3">1.14.20.7</ecNumber>
    </recommendedName>
    <alternativeName>
        <fullName evidence="7">2-oxoglutarate dioxygenase (ethylene-forming)</fullName>
    </alternativeName>
    <alternativeName>
        <fullName evidence="8">2-oxoglutarate/L-arginine monooxygenase/decarboxylase (succinate-forming)</fullName>
    </alternativeName>
</protein>
<comment type="catalytic activity">
    <reaction evidence="9">
        <text>2-oxoglutarate + O2 + 2 H(+) = ethene + 3 CO2 + H2O</text>
        <dbReference type="Rhea" id="RHEA:31523"/>
        <dbReference type="ChEBI" id="CHEBI:15377"/>
        <dbReference type="ChEBI" id="CHEBI:15378"/>
        <dbReference type="ChEBI" id="CHEBI:15379"/>
        <dbReference type="ChEBI" id="CHEBI:16526"/>
        <dbReference type="ChEBI" id="CHEBI:16810"/>
        <dbReference type="ChEBI" id="CHEBI:18153"/>
        <dbReference type="EC" id="1.13.12.19"/>
    </reaction>
</comment>
<dbReference type="InterPro" id="IPR005123">
    <property type="entry name" value="Oxoglu/Fe-dep_dioxygenase_dom"/>
</dbReference>
<keyword evidence="14" id="KW-1185">Reference proteome</keyword>
<evidence type="ECO:0000256" key="7">
    <source>
        <dbReference type="ARBA" id="ARBA00031011"/>
    </source>
</evidence>
<sequence length="325" mass="36161">MPQIPVIDLSEALAGDPAARLRTGQEMDRTCREIGFFTIAGHGVPAAVMDGLRDTANAFFALSLEEKRRAVHPVPGTPRGYIALGVEALSHGNAVETPPDLKEYYHFGREGWPDEPYYTSEEGRRYFRPNLWPERPAGFAEAAANYYAAMEALTVEMMRLAALGLGIPEHFFDDKIDRHITAMRLNHYPEQHQAPAAGQLRAGAHTDYGLLTILNGENVPGGLQAQTRDGRWLDVETDPRSFVVNIGDLLMRWTNDRWVSNVHRVVNPPDSEAARSRRLSIAFFHHPNYDASIECIAPPGGAKYPPVLSGAYRDEKYRQTRVAAA</sequence>
<evidence type="ECO:0000256" key="1">
    <source>
        <dbReference type="ARBA" id="ARBA00001954"/>
    </source>
</evidence>